<evidence type="ECO:0000256" key="2">
    <source>
        <dbReference type="ARBA" id="ARBA00022692"/>
    </source>
</evidence>
<dbReference type="Proteomes" id="UP000276133">
    <property type="component" value="Unassembled WGS sequence"/>
</dbReference>
<feature type="transmembrane region" description="Helical" evidence="5">
    <location>
        <begin position="21"/>
        <end position="44"/>
    </location>
</feature>
<keyword evidence="4 5" id="KW-0472">Membrane</keyword>
<accession>A0A3M7QPP3</accession>
<evidence type="ECO:0000256" key="5">
    <source>
        <dbReference type="SAM" id="Phobius"/>
    </source>
</evidence>
<proteinExistence type="predicted"/>
<evidence type="ECO:0000256" key="1">
    <source>
        <dbReference type="ARBA" id="ARBA00004141"/>
    </source>
</evidence>
<keyword evidence="2 5" id="KW-0812">Transmembrane</keyword>
<reference evidence="6 7" key="1">
    <citation type="journal article" date="2018" name="Sci. Rep.">
        <title>Genomic signatures of local adaptation to the degree of environmental predictability in rotifers.</title>
        <authorList>
            <person name="Franch-Gras L."/>
            <person name="Hahn C."/>
            <person name="Garcia-Roger E.M."/>
            <person name="Carmona M.J."/>
            <person name="Serra M."/>
            <person name="Gomez A."/>
        </authorList>
    </citation>
    <scope>NUCLEOTIDE SEQUENCE [LARGE SCALE GENOMIC DNA]</scope>
    <source>
        <strain evidence="6">HYR1</strain>
    </source>
</reference>
<evidence type="ECO:0000256" key="4">
    <source>
        <dbReference type="ARBA" id="ARBA00023136"/>
    </source>
</evidence>
<feature type="transmembrane region" description="Helical" evidence="5">
    <location>
        <begin position="168"/>
        <end position="191"/>
    </location>
</feature>
<evidence type="ECO:0000313" key="6">
    <source>
        <dbReference type="EMBL" id="RNA13310.1"/>
    </source>
</evidence>
<organism evidence="6 7">
    <name type="scientific">Brachionus plicatilis</name>
    <name type="common">Marine rotifer</name>
    <name type="synonym">Brachionus muelleri</name>
    <dbReference type="NCBI Taxonomy" id="10195"/>
    <lineage>
        <taxon>Eukaryota</taxon>
        <taxon>Metazoa</taxon>
        <taxon>Spiralia</taxon>
        <taxon>Gnathifera</taxon>
        <taxon>Rotifera</taxon>
        <taxon>Eurotatoria</taxon>
        <taxon>Monogononta</taxon>
        <taxon>Pseudotrocha</taxon>
        <taxon>Ploima</taxon>
        <taxon>Brachionidae</taxon>
        <taxon>Brachionus</taxon>
    </lineage>
</organism>
<comment type="subcellular location">
    <subcellularLocation>
        <location evidence="1">Membrane</location>
        <topology evidence="1">Multi-pass membrane protein</topology>
    </subcellularLocation>
</comment>
<keyword evidence="7" id="KW-1185">Reference proteome</keyword>
<sequence length="213" mass="24164">MGKACQDKTTTLFEQVGEFGVYQLVLFLLVGLISFIPAIVGYSFSFYAATPNYRCQIPSYPNDTYEIQNDFHKNLVDKYIPRSSDNSYRDKYDKCRIKWNLVCQNSAKKSLFSTFYFIGTYGVILCGILSDRFGRKKTTYGFILANAILNISLTFLITYDLINYDLRQTLFAVIRLLSGIASNVYSVSVVLEYNLGDNTRACANSSKPSFEPS</sequence>
<dbReference type="AlphaFoldDB" id="A0A3M7QPP3"/>
<dbReference type="EMBL" id="REGN01005449">
    <property type="protein sequence ID" value="RNA13310.1"/>
    <property type="molecule type" value="Genomic_DNA"/>
</dbReference>
<feature type="transmembrane region" description="Helical" evidence="5">
    <location>
        <begin position="111"/>
        <end position="130"/>
    </location>
</feature>
<dbReference type="OrthoDB" id="3936150at2759"/>
<dbReference type="SUPFAM" id="SSF103473">
    <property type="entry name" value="MFS general substrate transporter"/>
    <property type="match status" value="1"/>
</dbReference>
<dbReference type="STRING" id="10195.A0A3M7QPP3"/>
<comment type="caution">
    <text evidence="6">The sequence shown here is derived from an EMBL/GenBank/DDBJ whole genome shotgun (WGS) entry which is preliminary data.</text>
</comment>
<dbReference type="GO" id="GO:0016020">
    <property type="term" value="C:membrane"/>
    <property type="evidence" value="ECO:0007669"/>
    <property type="project" value="UniProtKB-SubCell"/>
</dbReference>
<evidence type="ECO:0000256" key="3">
    <source>
        <dbReference type="ARBA" id="ARBA00022989"/>
    </source>
</evidence>
<dbReference type="Gene3D" id="1.20.1250.20">
    <property type="entry name" value="MFS general substrate transporter like domains"/>
    <property type="match status" value="1"/>
</dbReference>
<keyword evidence="3 5" id="KW-1133">Transmembrane helix</keyword>
<name>A0A3M7QPP3_BRAPC</name>
<dbReference type="PANTHER" id="PTHR24064">
    <property type="entry name" value="SOLUTE CARRIER FAMILY 22 MEMBER"/>
    <property type="match status" value="1"/>
</dbReference>
<evidence type="ECO:0000313" key="7">
    <source>
        <dbReference type="Proteomes" id="UP000276133"/>
    </source>
</evidence>
<dbReference type="InterPro" id="IPR036259">
    <property type="entry name" value="MFS_trans_sf"/>
</dbReference>
<gene>
    <name evidence="6" type="ORF">BpHYR1_020969</name>
</gene>
<feature type="transmembrane region" description="Helical" evidence="5">
    <location>
        <begin position="142"/>
        <end position="162"/>
    </location>
</feature>
<protein>
    <submittedName>
        <fullName evidence="6">Organic cation transporter-like</fullName>
    </submittedName>
</protein>